<dbReference type="InterPro" id="IPR026272">
    <property type="entry name" value="SdpI"/>
</dbReference>
<dbReference type="Pfam" id="PF07853">
    <property type="entry name" value="DUF1648"/>
    <property type="match status" value="1"/>
</dbReference>
<evidence type="ECO:0000313" key="4">
    <source>
        <dbReference type="Proteomes" id="UP000051302"/>
    </source>
</evidence>
<keyword evidence="1" id="KW-1133">Transmembrane helix</keyword>
<dbReference type="EMBL" id="AZFV01000003">
    <property type="protein sequence ID" value="KRM18191.1"/>
    <property type="molecule type" value="Genomic_DNA"/>
</dbReference>
<protein>
    <recommendedName>
        <fullName evidence="2">DUF1648 domain-containing protein</fullName>
    </recommendedName>
</protein>
<gene>
    <name evidence="3" type="ORF">FD31_GL001520</name>
</gene>
<evidence type="ECO:0000313" key="3">
    <source>
        <dbReference type="EMBL" id="KRM18191.1"/>
    </source>
</evidence>
<dbReference type="PIRSF" id="PIRSF038959">
    <property type="entry name" value="SdpI"/>
    <property type="match status" value="1"/>
</dbReference>
<evidence type="ECO:0000259" key="2">
    <source>
        <dbReference type="Pfam" id="PF07853"/>
    </source>
</evidence>
<feature type="transmembrane region" description="Helical" evidence="1">
    <location>
        <begin position="54"/>
        <end position="74"/>
    </location>
</feature>
<dbReference type="InterPro" id="IPR025962">
    <property type="entry name" value="SdpI/YhfL"/>
</dbReference>
<keyword evidence="1" id="KW-0472">Membrane</keyword>
<dbReference type="Pfam" id="PF13630">
    <property type="entry name" value="SdpI"/>
    <property type="match status" value="1"/>
</dbReference>
<dbReference type="PATRIC" id="fig|1423774.3.peg.1574"/>
<feature type="transmembrane region" description="Helical" evidence="1">
    <location>
        <begin position="163"/>
        <end position="185"/>
    </location>
</feature>
<reference evidence="3 4" key="1">
    <citation type="journal article" date="2015" name="Genome Announc.">
        <title>Expanding the biotechnology potential of lactobacilli through comparative genomics of 213 strains and associated genera.</title>
        <authorList>
            <person name="Sun Z."/>
            <person name="Harris H.M."/>
            <person name="McCann A."/>
            <person name="Guo C."/>
            <person name="Argimon S."/>
            <person name="Zhang W."/>
            <person name="Yang X."/>
            <person name="Jeffery I.B."/>
            <person name="Cooney J.C."/>
            <person name="Kagawa T.F."/>
            <person name="Liu W."/>
            <person name="Song Y."/>
            <person name="Salvetti E."/>
            <person name="Wrobel A."/>
            <person name="Rasinkangas P."/>
            <person name="Parkhill J."/>
            <person name="Rea M.C."/>
            <person name="O'Sullivan O."/>
            <person name="Ritari J."/>
            <person name="Douillard F.P."/>
            <person name="Paul Ross R."/>
            <person name="Yang R."/>
            <person name="Briner A.E."/>
            <person name="Felis G.E."/>
            <person name="de Vos W.M."/>
            <person name="Barrangou R."/>
            <person name="Klaenhammer T.R."/>
            <person name="Caufield P.W."/>
            <person name="Cui Y."/>
            <person name="Zhang H."/>
            <person name="O'Toole P.W."/>
        </authorList>
    </citation>
    <scope>NUCLEOTIDE SEQUENCE [LARGE SCALE GENOMIC DNA]</scope>
    <source>
        <strain evidence="3 4">DSM 16982</strain>
    </source>
</reference>
<feature type="domain" description="DUF1648" evidence="2">
    <location>
        <begin position="16"/>
        <end position="63"/>
    </location>
</feature>
<feature type="transmembrane region" description="Helical" evidence="1">
    <location>
        <begin position="7"/>
        <end position="29"/>
    </location>
</feature>
<proteinExistence type="predicted"/>
<name>A0A0R1WK97_9LACO</name>
<feature type="transmembrane region" description="Helical" evidence="1">
    <location>
        <begin position="125"/>
        <end position="142"/>
    </location>
</feature>
<organism evidence="3 4">
    <name type="scientific">Companilactobacillus nantensis DSM 16982</name>
    <dbReference type="NCBI Taxonomy" id="1423774"/>
    <lineage>
        <taxon>Bacteria</taxon>
        <taxon>Bacillati</taxon>
        <taxon>Bacillota</taxon>
        <taxon>Bacilli</taxon>
        <taxon>Lactobacillales</taxon>
        <taxon>Lactobacillaceae</taxon>
        <taxon>Companilactobacillus</taxon>
    </lineage>
</organism>
<comment type="caution">
    <text evidence="3">The sequence shown here is derived from an EMBL/GenBank/DDBJ whole genome shotgun (WGS) entry which is preliminary data.</text>
</comment>
<accession>A0A0R1WK97</accession>
<evidence type="ECO:0000256" key="1">
    <source>
        <dbReference type="SAM" id="Phobius"/>
    </source>
</evidence>
<dbReference type="PANTHER" id="PTHR37810:SF5">
    <property type="entry name" value="IMMUNITY PROTEIN SDPI"/>
    <property type="match status" value="1"/>
</dbReference>
<dbReference type="PANTHER" id="PTHR37810">
    <property type="entry name" value="IMMUNITY PROTEIN SDPI"/>
    <property type="match status" value="1"/>
</dbReference>
<sequence length="214" mass="24071">MLAMKKISWITFISFIVIWMSVVIDLFFWKQLPDKIATHFNSQMIADGWSSKPVAILSSPVIFTLAQILIIYLINRDSEKFNTQKGTIYSALTIMPILSIFLNVITLSTSLGGKSVVASHAPLNWLSGIILIILGVMMKFVKQNGVVGIRLPWTMSSQKNWQLTHLLAARTFIFGGIVEIITGVFAYAFMWLPILLIVAIIPSVYSYILFRRGI</sequence>
<dbReference type="InterPro" id="IPR012867">
    <property type="entry name" value="DUF1648"/>
</dbReference>
<dbReference type="Proteomes" id="UP000051302">
    <property type="component" value="Unassembled WGS sequence"/>
</dbReference>
<dbReference type="STRING" id="1423774.FD31_GL001520"/>
<dbReference type="GO" id="GO:0009636">
    <property type="term" value="P:response to toxic substance"/>
    <property type="evidence" value="ECO:0007669"/>
    <property type="project" value="TreeGrafter"/>
</dbReference>
<feature type="transmembrane region" description="Helical" evidence="1">
    <location>
        <begin position="86"/>
        <end position="105"/>
    </location>
</feature>
<dbReference type="AlphaFoldDB" id="A0A0R1WK97"/>
<keyword evidence="1" id="KW-0812">Transmembrane</keyword>
<keyword evidence="4" id="KW-1185">Reference proteome</keyword>
<feature type="transmembrane region" description="Helical" evidence="1">
    <location>
        <begin position="191"/>
        <end position="210"/>
    </location>
</feature>